<evidence type="ECO:0000313" key="2">
    <source>
        <dbReference type="EMBL" id="MDA7088434.1"/>
    </source>
</evidence>
<organism evidence="2 3">
    <name type="scientific">Pseudomonas aestuarii</name>
    <dbReference type="NCBI Taxonomy" id="3018340"/>
    <lineage>
        <taxon>Bacteria</taxon>
        <taxon>Pseudomonadati</taxon>
        <taxon>Pseudomonadota</taxon>
        <taxon>Gammaproteobacteria</taxon>
        <taxon>Pseudomonadales</taxon>
        <taxon>Pseudomonadaceae</taxon>
        <taxon>Pseudomonas</taxon>
    </lineage>
</organism>
<feature type="transmembrane region" description="Helical" evidence="1">
    <location>
        <begin position="53"/>
        <end position="71"/>
    </location>
</feature>
<gene>
    <name evidence="2" type="ORF">PH586_18800</name>
</gene>
<keyword evidence="1" id="KW-0472">Membrane</keyword>
<name>A0ABT4XJN9_9PSED</name>
<keyword evidence="1" id="KW-1133">Transmembrane helix</keyword>
<keyword evidence="3" id="KW-1185">Reference proteome</keyword>
<evidence type="ECO:0000256" key="1">
    <source>
        <dbReference type="SAM" id="Phobius"/>
    </source>
</evidence>
<evidence type="ECO:0000313" key="3">
    <source>
        <dbReference type="Proteomes" id="UP001212042"/>
    </source>
</evidence>
<dbReference type="Proteomes" id="UP001212042">
    <property type="component" value="Unassembled WGS sequence"/>
</dbReference>
<sequence length="121" mass="13839">MNTTYGSDYEPFVNSSRFAFGYFSYAKTCARIMAARHQIVMGPWYWKRCSDRVTVRVGGLFGFFLFVVIFVQCKKTVARGCWIAKNESASRVQKRATARPLNITILRRLTHVLLRFGKAAG</sequence>
<comment type="caution">
    <text evidence="2">The sequence shown here is derived from an EMBL/GenBank/DDBJ whole genome shotgun (WGS) entry which is preliminary data.</text>
</comment>
<protein>
    <submittedName>
        <fullName evidence="2">Uncharacterized protein</fullName>
    </submittedName>
</protein>
<proteinExistence type="predicted"/>
<dbReference type="EMBL" id="JAQJZJ010000009">
    <property type="protein sequence ID" value="MDA7088434.1"/>
    <property type="molecule type" value="Genomic_DNA"/>
</dbReference>
<keyword evidence="1" id="KW-0812">Transmembrane</keyword>
<reference evidence="2 3" key="1">
    <citation type="submission" date="2023-01" db="EMBL/GenBank/DDBJ databases">
        <title>Pseudomonas SA3-5T sp. nov., isolated from tidal flat sediment.</title>
        <authorList>
            <person name="Kim H.S."/>
            <person name="Kim J.-S."/>
            <person name="Suh M.K."/>
            <person name="Eom M.K."/>
            <person name="Lee J.-S."/>
        </authorList>
    </citation>
    <scope>NUCLEOTIDE SEQUENCE [LARGE SCALE GENOMIC DNA]</scope>
    <source>
        <strain evidence="2 3">SA3-5</strain>
    </source>
</reference>
<accession>A0ABT4XJN9</accession>
<dbReference type="RefSeq" id="WP_271349324.1">
    <property type="nucleotide sequence ID" value="NZ_JAQJZJ010000009.1"/>
</dbReference>